<dbReference type="GO" id="GO:0005886">
    <property type="term" value="C:plasma membrane"/>
    <property type="evidence" value="ECO:0007669"/>
    <property type="project" value="UniProtKB-SubCell"/>
</dbReference>
<keyword evidence="2" id="KW-1003">Cell membrane</keyword>
<gene>
    <name evidence="9" type="ORF">GXN74_02420</name>
</gene>
<dbReference type="Pfam" id="PF02687">
    <property type="entry name" value="FtsX"/>
    <property type="match status" value="2"/>
</dbReference>
<evidence type="ECO:0000256" key="2">
    <source>
        <dbReference type="ARBA" id="ARBA00022475"/>
    </source>
</evidence>
<sequence>MKKLNLRLVRTMRHAKGQLAALLAVMVTGLFIFTAITSAATNLQTSLESYYDQSNFGDVFVELMHIPSQEVDGLVGDGGIVEAKGRYAFTTPFLTDDPKEIVNVRVVSSGSSTDGINELHLYEGSRSIGENRVLVLEKFATARGLEVEDRFHLQIAGQRREMVVAGIVGSPEYIYLMENEQALMPRPGKFGVVFVEESYLGSIAGTGGIYNEVVFKLEDRARSKEAEDHLEEALDRYGVRRIIPRKDQLSNNVTYQEIEGLQAMTRTVPFIFLFAAGGILATLMGRMVKNDRMAIGVLKAMGYRNRTILGHYMKFALFVGITGGILGTLLGTVLSGFMTQLYLDFFAIPLLEVRFYPENIVASLVLATVVCMASGFLGARNVLAISPAESMKPEAPRQGHRILLERIRFLWNQVSFTWKIVFRNIFREKKKFLLVSLGGAFTLGMMTMTFWMNSIYGVLFEEHYGHFMSMDYTIHLDGFFHERAVRDLGRLIEADHLEPKLEVPFELYNGAKSGVVNVVGLVQGTRFYNFSDAQGHEVPLPVDGMLISSNLALKLGVGEGDLLRVRNFLPGKEDSYIRVRGVIEQTLGINAYMELEWMGTQLVERGAVNGALVATDQEIIPLLEDVERVGGVQSTEELQAIFLEFMDLTLVSIGFMLFFSGILGFVIVYSMTIMSIHERKLEFASLRVLGFTRGELFGLILKENLVMTLLGFVMGVPLGLFFVEAVSVSFTSDLYTMNRPVQPEEIGLAMLFTTGCILLAQLATYKKIRHLDFIEALKNRTT</sequence>
<keyword evidence="3 7" id="KW-0812">Transmembrane</keyword>
<dbReference type="AlphaFoldDB" id="A0A7X5KLE1"/>
<feature type="transmembrane region" description="Helical" evidence="7">
    <location>
        <begin position="432"/>
        <end position="452"/>
    </location>
</feature>
<feature type="transmembrane region" description="Helical" evidence="7">
    <location>
        <begin position="746"/>
        <end position="765"/>
    </location>
</feature>
<dbReference type="Proteomes" id="UP000461585">
    <property type="component" value="Unassembled WGS sequence"/>
</dbReference>
<feature type="transmembrane region" description="Helical" evidence="7">
    <location>
        <begin position="267"/>
        <end position="285"/>
    </location>
</feature>
<dbReference type="RefSeq" id="WP_162369334.1">
    <property type="nucleotide sequence ID" value="NZ_JAAEEH010000004.1"/>
</dbReference>
<dbReference type="GO" id="GO:0022857">
    <property type="term" value="F:transmembrane transporter activity"/>
    <property type="evidence" value="ECO:0007669"/>
    <property type="project" value="TreeGrafter"/>
</dbReference>
<comment type="caution">
    <text evidence="9">The sequence shown here is derived from an EMBL/GenBank/DDBJ whole genome shotgun (WGS) entry which is preliminary data.</text>
</comment>
<feature type="transmembrane region" description="Helical" evidence="7">
    <location>
        <begin position="705"/>
        <end position="726"/>
    </location>
</feature>
<evidence type="ECO:0000313" key="10">
    <source>
        <dbReference type="Proteomes" id="UP000461585"/>
    </source>
</evidence>
<keyword evidence="10" id="KW-1185">Reference proteome</keyword>
<organism evidence="9 10">
    <name type="scientific">Anaerotalea alkaliphila</name>
    <dbReference type="NCBI Taxonomy" id="2662126"/>
    <lineage>
        <taxon>Bacteria</taxon>
        <taxon>Bacillati</taxon>
        <taxon>Bacillota</taxon>
        <taxon>Clostridia</taxon>
        <taxon>Eubacteriales</taxon>
        <taxon>Anaerotalea</taxon>
    </lineage>
</organism>
<comment type="similarity">
    <text evidence="6">Belongs to the ABC-4 integral membrane protein family.</text>
</comment>
<reference evidence="9 10" key="1">
    <citation type="submission" date="2020-01" db="EMBL/GenBank/DDBJ databases">
        <title>Anaeroalcalibacter tamaniensis gen. nov., sp. nov., moderately halophilic strictly anaerobic fermenter bacterium from mud volcano of Taman peninsula.</title>
        <authorList>
            <person name="Frolova A."/>
            <person name="Merkel A.Y."/>
            <person name="Slobodkin A.I."/>
        </authorList>
    </citation>
    <scope>NUCLEOTIDE SEQUENCE [LARGE SCALE GENOMIC DNA]</scope>
    <source>
        <strain evidence="9 10">F-3ap</strain>
    </source>
</reference>
<proteinExistence type="inferred from homology"/>
<feature type="domain" description="ABC3 transporter permease C-terminal" evidence="8">
    <location>
        <begin position="268"/>
        <end position="387"/>
    </location>
</feature>
<protein>
    <submittedName>
        <fullName evidence="9">FtsX-like permease family protein</fullName>
    </submittedName>
</protein>
<keyword evidence="4 7" id="KW-1133">Transmembrane helix</keyword>
<feature type="transmembrane region" description="Helical" evidence="7">
    <location>
        <begin position="648"/>
        <end position="671"/>
    </location>
</feature>
<dbReference type="InterPro" id="IPR050250">
    <property type="entry name" value="Macrolide_Exporter_MacB"/>
</dbReference>
<feature type="transmembrane region" description="Helical" evidence="7">
    <location>
        <begin position="360"/>
        <end position="383"/>
    </location>
</feature>
<dbReference type="EMBL" id="JAAEEH010000004">
    <property type="protein sequence ID" value="NDL66604.1"/>
    <property type="molecule type" value="Genomic_DNA"/>
</dbReference>
<evidence type="ECO:0000256" key="4">
    <source>
        <dbReference type="ARBA" id="ARBA00022989"/>
    </source>
</evidence>
<feature type="domain" description="ABC3 transporter permease C-terminal" evidence="8">
    <location>
        <begin position="655"/>
        <end position="771"/>
    </location>
</feature>
<evidence type="ECO:0000256" key="7">
    <source>
        <dbReference type="SAM" id="Phobius"/>
    </source>
</evidence>
<feature type="transmembrane region" description="Helical" evidence="7">
    <location>
        <begin position="315"/>
        <end position="340"/>
    </location>
</feature>
<evidence type="ECO:0000313" key="9">
    <source>
        <dbReference type="EMBL" id="NDL66604.1"/>
    </source>
</evidence>
<evidence type="ECO:0000256" key="1">
    <source>
        <dbReference type="ARBA" id="ARBA00004651"/>
    </source>
</evidence>
<dbReference type="PANTHER" id="PTHR30572">
    <property type="entry name" value="MEMBRANE COMPONENT OF TRANSPORTER-RELATED"/>
    <property type="match status" value="1"/>
</dbReference>
<evidence type="ECO:0000256" key="6">
    <source>
        <dbReference type="ARBA" id="ARBA00038076"/>
    </source>
</evidence>
<evidence type="ECO:0000256" key="3">
    <source>
        <dbReference type="ARBA" id="ARBA00022692"/>
    </source>
</evidence>
<accession>A0A7X5KLE1</accession>
<evidence type="ECO:0000259" key="8">
    <source>
        <dbReference type="Pfam" id="PF02687"/>
    </source>
</evidence>
<evidence type="ECO:0000256" key="5">
    <source>
        <dbReference type="ARBA" id="ARBA00023136"/>
    </source>
</evidence>
<name>A0A7X5KLE1_9FIRM</name>
<comment type="subcellular location">
    <subcellularLocation>
        <location evidence="1">Cell membrane</location>
        <topology evidence="1">Multi-pass membrane protein</topology>
    </subcellularLocation>
</comment>
<dbReference type="PANTHER" id="PTHR30572:SF4">
    <property type="entry name" value="ABC TRANSPORTER PERMEASE YTRF"/>
    <property type="match status" value="1"/>
</dbReference>
<keyword evidence="5 7" id="KW-0472">Membrane</keyword>
<dbReference type="InterPro" id="IPR003838">
    <property type="entry name" value="ABC3_permease_C"/>
</dbReference>